<feature type="region of interest" description="Disordered" evidence="12">
    <location>
        <begin position="969"/>
        <end position="1045"/>
    </location>
</feature>
<dbReference type="Pfam" id="PF18035">
    <property type="entry name" value="Bap31_Bap29_C"/>
    <property type="match status" value="1"/>
</dbReference>
<dbReference type="InterPro" id="IPR023313">
    <property type="entry name" value="UBQ-conjugating_AS"/>
</dbReference>
<dbReference type="GO" id="GO:0031372">
    <property type="term" value="C:UBC13-MMS2 complex"/>
    <property type="evidence" value="ECO:0007669"/>
    <property type="project" value="UniProtKB-ARBA"/>
</dbReference>
<comment type="caution">
    <text evidence="16">The sequence shown here is derived from an EMBL/GenBank/DDBJ whole genome shotgun (WGS) entry which is preliminary data.</text>
</comment>
<keyword evidence="3" id="KW-0808">Transferase</keyword>
<evidence type="ECO:0000313" key="16">
    <source>
        <dbReference type="EMBL" id="KRX96105.1"/>
    </source>
</evidence>
<evidence type="ECO:0000256" key="10">
    <source>
        <dbReference type="PROSITE-ProRule" id="PRU10133"/>
    </source>
</evidence>
<dbReference type="GO" id="GO:0016567">
    <property type="term" value="P:protein ubiquitination"/>
    <property type="evidence" value="ECO:0007669"/>
    <property type="project" value="UniProtKB-ARBA"/>
</dbReference>
<sequence length="1148" mass="128766">LPAILIGMSGFGTELPRRIIKETQRLMQEPVPGISAVPDENNARYFHVVVAGPQSSPFEGGMFKLELFLPEEYPMAAPKVRFMTKIYHPNIDKLGRICLDILKDKWSPALQIRTVLLSIQALLSSPNPDDPLATDVAELWKSNESEAIRIGSFLMMSLQWTLVALLLYVEVFVLSCMLLPWIRPSSWQRLFRSRFLRFIQTYSSYYIYCFAIMLLLLFLDALREVRKYSDVDFVKQSAGNVQGEFSTHMRLFRAQRNLYISGAALFLWFAIQRVASMISREAMLIASAEAAVRQARNASEAVMKAEQIGDSQHDKDDVVASLKEEVKKLNKELDRVKASETAIREQAEGVNKEYDRLMKEFETLQNTLEESGKKKKKIFGKSHLSNCMDKDIRGQTVSIGGISVTVEGKIAEGGFSYVYLTRCNRTNALMALKRQFINEPRLLEACRREAEITRTLGNHPNIVHFIASSIQPLGDGVYEYLLLTKYYRGSVLQLMNERLVENRHLSVNEILHIFSSACCAVARLHQCQSPVIHRDLKVENLLLDDDGNCALCDFGSATTRVLSLSTHPYNVVEEEITRFTTLSYRSPEMVDLYSGQPITTKADIWALGVMLYKLCYFSLPFNESAFAIQNASFTFPSEPVYSIEIQALIAYMLEPDCNLRPDIFQVCWLLFQMIGRECPVKNLNNVAIPDFAHAVAALNKGQQRRAAEATNNGETLTIFNSAQICGTANLHQSDVPASSTTVTPRQRPKPAQIPSPSITLLVESKGPWKKAATKDIPTKKSTFVESNPSVCQQPQEKHGQSSDDDLPVQSVVQYANNNDNNNNIPASERSRENTVPLRSAGENGHRRNTSDPFVGCGGESNHLSAFRPYRSERQVCDTRNPFDIDDACFGHRFDELPRRRQGSLSSISNVKSENLTTEIDNSDPFRGAPIEFQSYNHSGQLSNRCQRRFHAGHYTKLVDTEESDTIFSKAFPKPTSEEIDSVGSASDLQERMRNNSSSTSGSRMTNSSAELDDASPTAQFDDDQEDIDDEQKLPSDAEQETSGQVPLLADEDDDLELAEVAATQLTFYNNRMKHFSPTIFNTEVNDVFMNAPFDKTASSTSSPFRRPHRPDHGQVYLANNVKSVASATGKPGSAFVNSSFQGDDVYRL</sequence>
<keyword evidence="6" id="KW-0833">Ubl conjugation pathway</keyword>
<dbReference type="Gene3D" id="1.20.5.110">
    <property type="match status" value="1"/>
</dbReference>
<dbReference type="AlphaFoldDB" id="A0A0V0Y8S9"/>
<dbReference type="Gene3D" id="3.10.110.10">
    <property type="entry name" value="Ubiquitin Conjugating Enzyme"/>
    <property type="match status" value="1"/>
</dbReference>
<dbReference type="InterPro" id="IPR016135">
    <property type="entry name" value="UBQ-conjugating_enzyme/RWD"/>
</dbReference>
<feature type="active site" description="Glycyl thioester intermediate" evidence="10">
    <location>
        <position position="98"/>
    </location>
</feature>
<dbReference type="InterPro" id="IPR008271">
    <property type="entry name" value="Ser/Thr_kinase_AS"/>
</dbReference>
<dbReference type="FunFam" id="3.10.110.10:FF:000015">
    <property type="entry name" value="Ubiquitin-conjugating enzyme E2 N"/>
    <property type="match status" value="1"/>
</dbReference>
<accession>A0A0V0Y8S9</accession>
<dbReference type="PROSITE" id="PS50011">
    <property type="entry name" value="PROTEIN_KINASE_DOM"/>
    <property type="match status" value="1"/>
</dbReference>
<dbReference type="InterPro" id="IPR040463">
    <property type="entry name" value="BAP29/BAP31_N"/>
</dbReference>
<dbReference type="PANTHER" id="PTHR22967">
    <property type="entry name" value="SERINE/THREONINE PROTEIN KINASE"/>
    <property type="match status" value="1"/>
</dbReference>
<dbReference type="InterPro" id="IPR000608">
    <property type="entry name" value="UBC"/>
</dbReference>
<dbReference type="EC" id="2.7.11.1" evidence="1"/>
<feature type="domain" description="UBC core" evidence="15">
    <location>
        <begin position="14"/>
        <end position="160"/>
    </location>
</feature>
<dbReference type="CDD" id="cd23813">
    <property type="entry name" value="UBCc_UBE2N"/>
    <property type="match status" value="1"/>
</dbReference>
<feature type="compositionally biased region" description="Polar residues" evidence="12">
    <location>
        <begin position="733"/>
        <end position="744"/>
    </location>
</feature>
<feature type="compositionally biased region" description="Low complexity" evidence="12">
    <location>
        <begin position="994"/>
        <end position="1008"/>
    </location>
</feature>
<keyword evidence="11" id="KW-0175">Coiled coil</keyword>
<keyword evidence="13" id="KW-0812">Transmembrane</keyword>
<dbReference type="SUPFAM" id="SSF56112">
    <property type="entry name" value="Protein kinase-like (PK-like)"/>
    <property type="match status" value="1"/>
</dbReference>
<evidence type="ECO:0000259" key="14">
    <source>
        <dbReference type="PROSITE" id="PS50011"/>
    </source>
</evidence>
<keyword evidence="13" id="KW-0472">Membrane</keyword>
<dbReference type="InterPro" id="IPR011009">
    <property type="entry name" value="Kinase-like_dom_sf"/>
</dbReference>
<feature type="transmembrane region" description="Helical" evidence="13">
    <location>
        <begin position="158"/>
        <end position="182"/>
    </location>
</feature>
<feature type="compositionally biased region" description="Polar residues" evidence="12">
    <location>
        <begin position="779"/>
        <end position="794"/>
    </location>
</feature>
<feature type="coiled-coil region" evidence="11">
    <location>
        <begin position="288"/>
        <end position="374"/>
    </location>
</feature>
<evidence type="ECO:0000256" key="9">
    <source>
        <dbReference type="ARBA" id="ARBA00048679"/>
    </source>
</evidence>
<evidence type="ECO:0000256" key="2">
    <source>
        <dbReference type="ARBA" id="ARBA00022527"/>
    </source>
</evidence>
<dbReference type="Gene3D" id="1.10.510.10">
    <property type="entry name" value="Transferase(Phosphotransferase) domain 1"/>
    <property type="match status" value="1"/>
</dbReference>
<keyword evidence="5 16" id="KW-0418">Kinase</keyword>
<evidence type="ECO:0000256" key="7">
    <source>
        <dbReference type="ARBA" id="ARBA00022840"/>
    </source>
</evidence>
<evidence type="ECO:0000256" key="8">
    <source>
        <dbReference type="ARBA" id="ARBA00047899"/>
    </source>
</evidence>
<evidence type="ECO:0000256" key="5">
    <source>
        <dbReference type="ARBA" id="ARBA00022777"/>
    </source>
</evidence>
<protein>
    <recommendedName>
        <fullName evidence="1">non-specific serine/threonine protein kinase</fullName>
        <ecNumber evidence="1">2.7.11.1</ecNumber>
    </recommendedName>
</protein>
<organism evidence="16 17">
    <name type="scientific">Trichinella pseudospiralis</name>
    <name type="common">Parasitic roundworm</name>
    <dbReference type="NCBI Taxonomy" id="6337"/>
    <lineage>
        <taxon>Eukaryota</taxon>
        <taxon>Metazoa</taxon>
        <taxon>Ecdysozoa</taxon>
        <taxon>Nematoda</taxon>
        <taxon>Enoplea</taxon>
        <taxon>Dorylaimia</taxon>
        <taxon>Trichinellida</taxon>
        <taxon>Trichinellidae</taxon>
        <taxon>Trichinella</taxon>
    </lineage>
</organism>
<evidence type="ECO:0000256" key="13">
    <source>
        <dbReference type="SAM" id="Phobius"/>
    </source>
</evidence>
<dbReference type="STRING" id="6337.A0A0V0Y8S9"/>
<dbReference type="InterPro" id="IPR041672">
    <property type="entry name" value="Bap31/Bap29_C"/>
</dbReference>
<dbReference type="PROSITE" id="PS50127">
    <property type="entry name" value="UBC_2"/>
    <property type="match status" value="1"/>
</dbReference>
<dbReference type="PROSITE" id="PS00108">
    <property type="entry name" value="PROTEIN_KINASE_ST"/>
    <property type="match status" value="1"/>
</dbReference>
<evidence type="ECO:0000256" key="1">
    <source>
        <dbReference type="ARBA" id="ARBA00012513"/>
    </source>
</evidence>
<evidence type="ECO:0000256" key="11">
    <source>
        <dbReference type="SAM" id="Coils"/>
    </source>
</evidence>
<feature type="region of interest" description="Disordered" evidence="12">
    <location>
        <begin position="817"/>
        <end position="855"/>
    </location>
</feature>
<name>A0A0V0Y8S9_TRIPS</name>
<comment type="catalytic activity">
    <reaction evidence="8">
        <text>L-threonyl-[protein] + ATP = O-phospho-L-threonyl-[protein] + ADP + H(+)</text>
        <dbReference type="Rhea" id="RHEA:46608"/>
        <dbReference type="Rhea" id="RHEA-COMP:11060"/>
        <dbReference type="Rhea" id="RHEA-COMP:11605"/>
        <dbReference type="ChEBI" id="CHEBI:15378"/>
        <dbReference type="ChEBI" id="CHEBI:30013"/>
        <dbReference type="ChEBI" id="CHEBI:30616"/>
        <dbReference type="ChEBI" id="CHEBI:61977"/>
        <dbReference type="ChEBI" id="CHEBI:456216"/>
        <dbReference type="EC" id="2.7.11.1"/>
    </reaction>
</comment>
<feature type="transmembrane region" description="Helical" evidence="13">
    <location>
        <begin position="202"/>
        <end position="219"/>
    </location>
</feature>
<dbReference type="GO" id="GO:0035612">
    <property type="term" value="F:AP-2 adaptor complex binding"/>
    <property type="evidence" value="ECO:0007669"/>
    <property type="project" value="TreeGrafter"/>
</dbReference>
<dbReference type="SUPFAM" id="SSF54495">
    <property type="entry name" value="UBC-like"/>
    <property type="match status" value="1"/>
</dbReference>
<dbReference type="GO" id="GO:0045747">
    <property type="term" value="P:positive regulation of Notch signaling pathway"/>
    <property type="evidence" value="ECO:0007669"/>
    <property type="project" value="TreeGrafter"/>
</dbReference>
<evidence type="ECO:0000256" key="6">
    <source>
        <dbReference type="ARBA" id="ARBA00022786"/>
    </source>
</evidence>
<keyword evidence="13" id="KW-1133">Transmembrane helix</keyword>
<dbReference type="Pfam" id="PF00179">
    <property type="entry name" value="UQ_con"/>
    <property type="match status" value="1"/>
</dbReference>
<reference evidence="16 17" key="1">
    <citation type="submission" date="2015-01" db="EMBL/GenBank/DDBJ databases">
        <title>Evolution of Trichinella species and genotypes.</title>
        <authorList>
            <person name="Korhonen P.K."/>
            <person name="Edoardo P."/>
            <person name="Giuseppe L.R."/>
            <person name="Gasser R.B."/>
        </authorList>
    </citation>
    <scope>NUCLEOTIDE SEQUENCE [LARGE SCALE GENOMIC DNA]</scope>
    <source>
        <strain evidence="16">ISS141</strain>
    </source>
</reference>
<feature type="region of interest" description="Disordered" evidence="12">
    <location>
        <begin position="733"/>
        <end position="805"/>
    </location>
</feature>
<dbReference type="Proteomes" id="UP000054815">
    <property type="component" value="Unassembled WGS sequence"/>
</dbReference>
<proteinExistence type="predicted"/>
<keyword evidence="4" id="KW-0547">Nucleotide-binding</keyword>
<comment type="catalytic activity">
    <reaction evidence="9">
        <text>L-seryl-[protein] + ATP = O-phospho-L-seryl-[protein] + ADP + H(+)</text>
        <dbReference type="Rhea" id="RHEA:17989"/>
        <dbReference type="Rhea" id="RHEA-COMP:9863"/>
        <dbReference type="Rhea" id="RHEA-COMP:11604"/>
        <dbReference type="ChEBI" id="CHEBI:15378"/>
        <dbReference type="ChEBI" id="CHEBI:29999"/>
        <dbReference type="ChEBI" id="CHEBI:30616"/>
        <dbReference type="ChEBI" id="CHEBI:83421"/>
        <dbReference type="ChEBI" id="CHEBI:456216"/>
        <dbReference type="EC" id="2.7.11.1"/>
    </reaction>
</comment>
<keyword evidence="2" id="KW-0723">Serine/threonine-protein kinase</keyword>
<feature type="domain" description="Protein kinase" evidence="14">
    <location>
        <begin position="404"/>
        <end position="674"/>
    </location>
</feature>
<evidence type="ECO:0000256" key="3">
    <source>
        <dbReference type="ARBA" id="ARBA00022679"/>
    </source>
</evidence>
<feature type="compositionally biased region" description="Acidic residues" evidence="12">
    <location>
        <begin position="1020"/>
        <end position="1029"/>
    </location>
</feature>
<dbReference type="Pfam" id="PF00069">
    <property type="entry name" value="Pkinase"/>
    <property type="match status" value="1"/>
</dbReference>
<dbReference type="GO" id="GO:0004674">
    <property type="term" value="F:protein serine/threonine kinase activity"/>
    <property type="evidence" value="ECO:0007669"/>
    <property type="project" value="UniProtKB-KW"/>
</dbReference>
<evidence type="ECO:0000259" key="15">
    <source>
        <dbReference type="PROSITE" id="PS50127"/>
    </source>
</evidence>
<evidence type="ECO:0000256" key="4">
    <source>
        <dbReference type="ARBA" id="ARBA00022741"/>
    </source>
</evidence>
<dbReference type="SMART" id="SM00212">
    <property type="entry name" value="UBCc"/>
    <property type="match status" value="1"/>
</dbReference>
<dbReference type="Pfam" id="PF05529">
    <property type="entry name" value="Bap31"/>
    <property type="match status" value="1"/>
</dbReference>
<dbReference type="PROSITE" id="PS00183">
    <property type="entry name" value="UBC_1"/>
    <property type="match status" value="1"/>
</dbReference>
<evidence type="ECO:0000313" key="17">
    <source>
        <dbReference type="Proteomes" id="UP000054815"/>
    </source>
</evidence>
<dbReference type="GO" id="GO:0005524">
    <property type="term" value="F:ATP binding"/>
    <property type="evidence" value="ECO:0007669"/>
    <property type="project" value="UniProtKB-KW"/>
</dbReference>
<evidence type="ECO:0000256" key="12">
    <source>
        <dbReference type="SAM" id="MobiDB-lite"/>
    </source>
</evidence>
<dbReference type="InterPro" id="IPR000719">
    <property type="entry name" value="Prot_kinase_dom"/>
</dbReference>
<dbReference type="SMART" id="SM00220">
    <property type="entry name" value="S_TKc"/>
    <property type="match status" value="1"/>
</dbReference>
<feature type="non-terminal residue" evidence="16">
    <location>
        <position position="1"/>
    </location>
</feature>
<keyword evidence="7" id="KW-0067">ATP-binding</keyword>
<dbReference type="EMBL" id="JYDU01000047">
    <property type="protein sequence ID" value="KRX96105.1"/>
    <property type="molecule type" value="Genomic_DNA"/>
</dbReference>
<dbReference type="GO" id="GO:2000369">
    <property type="term" value="P:regulation of clathrin-dependent endocytosis"/>
    <property type="evidence" value="ECO:0007669"/>
    <property type="project" value="TreeGrafter"/>
</dbReference>
<dbReference type="PANTHER" id="PTHR22967:SF57">
    <property type="entry name" value="AUXILIN, ISOFORM A-RELATED"/>
    <property type="match status" value="1"/>
</dbReference>
<dbReference type="GO" id="GO:0005737">
    <property type="term" value="C:cytoplasm"/>
    <property type="evidence" value="ECO:0007669"/>
    <property type="project" value="TreeGrafter"/>
</dbReference>
<gene>
    <name evidence="16" type="primary">AAK1</name>
    <name evidence="16" type="ORF">T4E_3883</name>
</gene>